<keyword evidence="10" id="KW-1185">Reference proteome</keyword>
<evidence type="ECO:0000313" key="9">
    <source>
        <dbReference type="EMBL" id="RKD95660.1"/>
    </source>
</evidence>
<feature type="transmembrane region" description="Helical" evidence="7">
    <location>
        <begin position="321"/>
        <end position="340"/>
    </location>
</feature>
<feature type="compositionally biased region" description="Basic and acidic residues" evidence="6">
    <location>
        <begin position="386"/>
        <end position="395"/>
    </location>
</feature>
<dbReference type="Proteomes" id="UP000283805">
    <property type="component" value="Unassembled WGS sequence"/>
</dbReference>
<dbReference type="Gene3D" id="1.20.81.30">
    <property type="entry name" value="Type II secretion system (T2SS), domain F"/>
    <property type="match status" value="1"/>
</dbReference>
<proteinExistence type="predicted"/>
<dbReference type="Pfam" id="PF00482">
    <property type="entry name" value="T2SSF"/>
    <property type="match status" value="2"/>
</dbReference>
<organism evidence="9 10">
    <name type="scientific">Halopiger aswanensis</name>
    <dbReference type="NCBI Taxonomy" id="148449"/>
    <lineage>
        <taxon>Archaea</taxon>
        <taxon>Methanobacteriati</taxon>
        <taxon>Methanobacteriota</taxon>
        <taxon>Stenosarchaea group</taxon>
        <taxon>Halobacteria</taxon>
        <taxon>Halobacteriales</taxon>
        <taxon>Natrialbaceae</taxon>
        <taxon>Halopiger</taxon>
    </lineage>
</organism>
<keyword evidence="3 7" id="KW-0812">Transmembrane</keyword>
<keyword evidence="9" id="KW-0969">Cilium</keyword>
<evidence type="ECO:0000256" key="4">
    <source>
        <dbReference type="ARBA" id="ARBA00022989"/>
    </source>
</evidence>
<feature type="transmembrane region" description="Helical" evidence="7">
    <location>
        <begin position="427"/>
        <end position="449"/>
    </location>
</feature>
<feature type="transmembrane region" description="Helical" evidence="7">
    <location>
        <begin position="291"/>
        <end position="315"/>
    </location>
</feature>
<dbReference type="InterPro" id="IPR056569">
    <property type="entry name" value="ArlJ-like"/>
</dbReference>
<protein>
    <submittedName>
        <fullName evidence="9">Flagellar protein FlaJ</fullName>
    </submittedName>
</protein>
<gene>
    <name evidence="9" type="ORF">ATJ93_2522</name>
</gene>
<feature type="transmembrane region" description="Helical" evidence="7">
    <location>
        <begin position="75"/>
        <end position="102"/>
    </location>
</feature>
<evidence type="ECO:0000256" key="5">
    <source>
        <dbReference type="ARBA" id="ARBA00023136"/>
    </source>
</evidence>
<keyword evidence="4 7" id="KW-1133">Transmembrane helix</keyword>
<dbReference type="OrthoDB" id="12374at2157"/>
<evidence type="ECO:0000256" key="2">
    <source>
        <dbReference type="ARBA" id="ARBA00022475"/>
    </source>
</evidence>
<dbReference type="AlphaFoldDB" id="A0A3R7DDR0"/>
<keyword evidence="9" id="KW-0966">Cell projection</keyword>
<feature type="transmembrane region" description="Helical" evidence="7">
    <location>
        <begin position="461"/>
        <end position="479"/>
    </location>
</feature>
<comment type="caution">
    <text evidence="9">The sequence shown here is derived from an EMBL/GenBank/DDBJ whole genome shotgun (WGS) entry which is preliminary data.</text>
</comment>
<dbReference type="EMBL" id="RAPO01000002">
    <property type="protein sequence ID" value="RKD95660.1"/>
    <property type="molecule type" value="Genomic_DNA"/>
</dbReference>
<keyword evidence="2" id="KW-1003">Cell membrane</keyword>
<evidence type="ECO:0000259" key="8">
    <source>
        <dbReference type="Pfam" id="PF00482"/>
    </source>
</evidence>
<comment type="subcellular location">
    <subcellularLocation>
        <location evidence="1">Cell membrane</location>
        <topology evidence="1">Multi-pass membrane protein</topology>
    </subcellularLocation>
</comment>
<dbReference type="PANTHER" id="PTHR35402:SF1">
    <property type="entry name" value="TYPE II SECRETION SYSTEM PROTEIN GSPF DOMAIN-CONTAINING PROTEIN"/>
    <property type="match status" value="1"/>
</dbReference>
<feature type="transmembrane region" description="Helical" evidence="7">
    <location>
        <begin position="598"/>
        <end position="624"/>
    </location>
</feature>
<evidence type="ECO:0000313" key="10">
    <source>
        <dbReference type="Proteomes" id="UP000283805"/>
    </source>
</evidence>
<dbReference type="InterPro" id="IPR018076">
    <property type="entry name" value="T2SS_GspF_dom"/>
</dbReference>
<keyword evidence="9" id="KW-0282">Flagellum</keyword>
<feature type="transmembrane region" description="Helical" evidence="7">
    <location>
        <begin position="133"/>
        <end position="154"/>
    </location>
</feature>
<dbReference type="PANTHER" id="PTHR35402">
    <property type="entry name" value="INTEGRAL MEMBRANE PROTEIN-RELATED"/>
    <property type="match status" value="1"/>
</dbReference>
<sequence length="705" mass="75965">MALSNFLPLVCAAALCSLAALARVHVGLDRVLTRAAIGLFGGYVAEFKGEHPDRQSALRAAHFATTYREYGAMTMLYATLFAIAGAIVGIYVIWGLLLVLAVDPAAMREALPGALAFLANLGGVPSLSATELFGLFALSCLTIGTLAGFGAYWLRWWYPSYVADGRARRIETSLPSTVAFMYALSRSGMEFPKIVRILARHEDTYGEAAAEFSVAVRNMDTFGMDVITALQTTGRRSPSPKFADFVENLVSVLQSGNSLSTFLETQYRDFQEESESQQESTIELLGTLAEAYVTVLVAGPLFLITILVVIGISVGNTFDPLRALIYLILPLGNLAFIVYLSMVTDTITPGGVAEPDSDEDDAAVPSPVAVAREQPRPDGGRNAARPTDRGRDREQRNVERVRYYRRLQRLRERVGSPLSTLRERPRLSLVLTVPIALAAVLWRLPVAFADGGFDVTVIDDAVAIGALFVVAVFALCYELHRRRIEAIEGAIPDLLERLASVNDAGMAPVSAIDQVRGSDLGPLGAELDRIWADVQWGADLQTALERFGRRVRTRATSRVVTLVTEAMNASGNLATVLTIAARQAAADRRLKRERKQAMVEYLVVVYIAFFVFLFIITVLAAYLLPNLPTEGIEAAGGGGGTIDGLGGLSQTAATQYNTLFYHATLVQGLLSGLIAGQLSTGDVRAGAKHAAAMLALSVLLFAVVV</sequence>
<feature type="domain" description="Type II secretion system protein GspF" evidence="8">
    <location>
        <begin position="495"/>
        <end position="619"/>
    </location>
</feature>
<feature type="region of interest" description="Disordered" evidence="6">
    <location>
        <begin position="351"/>
        <end position="395"/>
    </location>
</feature>
<reference evidence="9 10" key="1">
    <citation type="submission" date="2018-09" db="EMBL/GenBank/DDBJ databases">
        <title>Genomic Encyclopedia of Archaeal and Bacterial Type Strains, Phase II (KMG-II): from individual species to whole genera.</title>
        <authorList>
            <person name="Goeker M."/>
        </authorList>
    </citation>
    <scope>NUCLEOTIDE SEQUENCE [LARGE SCALE GENOMIC DNA]</scope>
    <source>
        <strain evidence="9 10">DSM 13151</strain>
    </source>
</reference>
<evidence type="ECO:0000256" key="7">
    <source>
        <dbReference type="SAM" id="Phobius"/>
    </source>
</evidence>
<evidence type="ECO:0000256" key="1">
    <source>
        <dbReference type="ARBA" id="ARBA00004651"/>
    </source>
</evidence>
<dbReference type="GO" id="GO:0005886">
    <property type="term" value="C:plasma membrane"/>
    <property type="evidence" value="ECO:0007669"/>
    <property type="project" value="UniProtKB-SubCell"/>
</dbReference>
<dbReference type="RefSeq" id="WP_120244907.1">
    <property type="nucleotide sequence ID" value="NZ_RAPO01000002.1"/>
</dbReference>
<evidence type="ECO:0000256" key="3">
    <source>
        <dbReference type="ARBA" id="ARBA00022692"/>
    </source>
</evidence>
<keyword evidence="5 7" id="KW-0472">Membrane</keyword>
<feature type="domain" description="Type II secretion system protein GspF" evidence="8">
    <location>
        <begin position="181"/>
        <end position="306"/>
    </location>
</feature>
<dbReference type="InterPro" id="IPR042094">
    <property type="entry name" value="T2SS_GspF_sf"/>
</dbReference>
<accession>A0A3R7DDR0</accession>
<name>A0A3R7DDR0_9EURY</name>
<evidence type="ECO:0000256" key="6">
    <source>
        <dbReference type="SAM" id="MobiDB-lite"/>
    </source>
</evidence>